<evidence type="ECO:0000256" key="14">
    <source>
        <dbReference type="ARBA" id="ARBA00048427"/>
    </source>
</evidence>
<keyword evidence="11 15" id="KW-0594">Phospholipid biosynthesis</keyword>
<comment type="pathway">
    <text evidence="3">Lipid metabolism.</text>
</comment>
<dbReference type="PIRSF" id="PIRSF000437">
    <property type="entry name" value="GPAT_DHAPAT"/>
    <property type="match status" value="1"/>
</dbReference>
<keyword evidence="9 15" id="KW-0808">Transferase</keyword>
<sequence length="813" mass="92626">MSLLRTLFYLLLTFPVRLLVKCRIVKEDHLDTASHSTKKPIFYIVRNQSASDLLALQKTCKILALPDPLAQVNINGRYFNRTLCLEKPTPLFKWRKPDHTHAIAEGTEILKQHQLDPEINAQLVPVNIVWGRKPNKEKRNANVGTILADQESPSWLRKFFIVLFLGRNTMVRFSEGVSFRYMADKFGVSKRTSKKLLRVARFHFYRQTIAATGPRLMHRQQMFKTLLANPSIKKLLEDESNGDKKEYLKVKKEALSIMNEIAGDYRESMIRVGERVLHWLWHRIYNGIEVSNANTLRNLADEGHEIIYVPCHRSHMDYLLLTYIIYQQGLVTPRIAAGINLNFWPAGPIFRKAGAFFIRRSFRGNRLYSTIFREYLGLLFEKGYSVKFYSEGGRSRTGKLLAPKTGMLAMSIQSLLRGIDRPLTLVPVYLGYEHVMEVGTYHKELSGSKKKNESIFGVFKAIKNLRNYGKGYVNFGEPININQYLTQHVPDWKNDIDPIDPQKPSWLTPKVNLLADQVMIAINKCAALNGVSLIALILHATKNKAMARSELENQLDFFLAIQKLAPYSDQLTFPSCSGKSLLDDVIALDKVEVNQDSFGDIISLSESATLEMRYYRNNILHTFMLPALVCRILEHNSKINTETLNREVSRFISVLRTDLFLWQNEEVISQQVDQMLLALQELNIIKGSKAGFWSIINNSNNKANIALLSECANESLQRILIICSLVKRLAPVSKSELEEKVVSIAKRLSVLNNINAPEFVDKKAQALLIQTMRNTKFIAVDDNGKLIANSTLDVLKNSTANLIDISVLQSIAR</sequence>
<comment type="similarity">
    <text evidence="4 15">Belongs to the GPAT/DAPAT family.</text>
</comment>
<comment type="domain">
    <text evidence="15">The HXXXXD motif is essential for acyltransferase activity and may constitute the binding site for the phosphate moiety of the glycerol-3-phosphate.</text>
</comment>
<evidence type="ECO:0000313" key="18">
    <source>
        <dbReference type="Proteomes" id="UP000537141"/>
    </source>
</evidence>
<evidence type="ECO:0000256" key="7">
    <source>
        <dbReference type="ARBA" id="ARBA00022475"/>
    </source>
</evidence>
<gene>
    <name evidence="15" type="primary">plsB</name>
    <name evidence="17" type="ORF">HNQ55_001318</name>
</gene>
<dbReference type="GO" id="GO:0006631">
    <property type="term" value="P:fatty acid metabolic process"/>
    <property type="evidence" value="ECO:0007669"/>
    <property type="project" value="TreeGrafter"/>
</dbReference>
<evidence type="ECO:0000256" key="3">
    <source>
        <dbReference type="ARBA" id="ARBA00005189"/>
    </source>
</evidence>
<comment type="pathway">
    <text evidence="2 15">Phospholipid metabolism; CDP-diacylglycerol biosynthesis; CDP-diacylglycerol from sn-glycerol 3-phosphate: step 1/3.</text>
</comment>
<protein>
    <recommendedName>
        <fullName evidence="6 15">Glycerol-3-phosphate acyltransferase</fullName>
        <shortName evidence="15">GPAT</shortName>
        <ecNumber evidence="5 15">2.3.1.15</ecNumber>
    </recommendedName>
</protein>
<dbReference type="InterPro" id="IPR028354">
    <property type="entry name" value="GPAT_PlsB"/>
</dbReference>
<dbReference type="InterPro" id="IPR045520">
    <property type="entry name" value="GPAT/DHAPAT_C"/>
</dbReference>
<comment type="catalytic activity">
    <reaction evidence="14 15">
        <text>sn-glycerol 3-phosphate + an acyl-CoA = a 1-acyl-sn-glycero-3-phosphate + CoA</text>
        <dbReference type="Rhea" id="RHEA:15325"/>
        <dbReference type="ChEBI" id="CHEBI:57287"/>
        <dbReference type="ChEBI" id="CHEBI:57597"/>
        <dbReference type="ChEBI" id="CHEBI:57970"/>
        <dbReference type="ChEBI" id="CHEBI:58342"/>
        <dbReference type="EC" id="2.3.1.15"/>
    </reaction>
</comment>
<dbReference type="CDD" id="cd07993">
    <property type="entry name" value="LPLAT_DHAPAT-like"/>
    <property type="match status" value="1"/>
</dbReference>
<reference evidence="17 18" key="1">
    <citation type="submission" date="2020-08" db="EMBL/GenBank/DDBJ databases">
        <title>Genomic Encyclopedia of Type Strains, Phase IV (KMG-IV): sequencing the most valuable type-strain genomes for metagenomic binning, comparative biology and taxonomic classification.</title>
        <authorList>
            <person name="Goeker M."/>
        </authorList>
    </citation>
    <scope>NUCLEOTIDE SEQUENCE [LARGE SCALE GENOMIC DNA]</scope>
    <source>
        <strain evidence="17 18">DSM 26287</strain>
    </source>
</reference>
<dbReference type="Pfam" id="PF19277">
    <property type="entry name" value="GPAT_C"/>
    <property type="match status" value="1"/>
</dbReference>
<keyword evidence="8 15" id="KW-0444">Lipid biosynthesis</keyword>
<name>A0A7X0TT60_9GAMM</name>
<dbReference type="GO" id="GO:0004366">
    <property type="term" value="F:glycerol-3-phosphate O-acyltransferase activity"/>
    <property type="evidence" value="ECO:0007669"/>
    <property type="project" value="UniProtKB-UniRule"/>
</dbReference>
<dbReference type="PIRSF" id="PIRSF500064">
    <property type="entry name" value="GPAT"/>
    <property type="match status" value="1"/>
</dbReference>
<dbReference type="Proteomes" id="UP000537141">
    <property type="component" value="Unassembled WGS sequence"/>
</dbReference>
<dbReference type="SMART" id="SM00563">
    <property type="entry name" value="PlsC"/>
    <property type="match status" value="1"/>
</dbReference>
<keyword evidence="12 15" id="KW-1208">Phospholipid metabolism</keyword>
<organism evidence="17 18">
    <name type="scientific">Thalassotalea piscium</name>
    <dbReference type="NCBI Taxonomy" id="1230533"/>
    <lineage>
        <taxon>Bacteria</taxon>
        <taxon>Pseudomonadati</taxon>
        <taxon>Pseudomonadota</taxon>
        <taxon>Gammaproteobacteria</taxon>
        <taxon>Alteromonadales</taxon>
        <taxon>Colwelliaceae</taxon>
        <taxon>Thalassotalea</taxon>
    </lineage>
</organism>
<dbReference type="GO" id="GO:0016024">
    <property type="term" value="P:CDP-diacylglycerol biosynthetic process"/>
    <property type="evidence" value="ECO:0007669"/>
    <property type="project" value="UniProtKB-UniRule"/>
</dbReference>
<evidence type="ECO:0000256" key="4">
    <source>
        <dbReference type="ARBA" id="ARBA00007937"/>
    </source>
</evidence>
<evidence type="ECO:0000256" key="13">
    <source>
        <dbReference type="ARBA" id="ARBA00023315"/>
    </source>
</evidence>
<evidence type="ECO:0000313" key="17">
    <source>
        <dbReference type="EMBL" id="MBB6542818.1"/>
    </source>
</evidence>
<evidence type="ECO:0000256" key="5">
    <source>
        <dbReference type="ARBA" id="ARBA00013113"/>
    </source>
</evidence>
<evidence type="ECO:0000259" key="16">
    <source>
        <dbReference type="SMART" id="SM00563"/>
    </source>
</evidence>
<comment type="caution">
    <text evidence="17">The sequence shown here is derived from an EMBL/GenBank/DDBJ whole genome shotgun (WGS) entry which is preliminary data.</text>
</comment>
<evidence type="ECO:0000256" key="6">
    <source>
        <dbReference type="ARBA" id="ARBA00013432"/>
    </source>
</evidence>
<evidence type="ECO:0000256" key="15">
    <source>
        <dbReference type="HAMAP-Rule" id="MF_00393"/>
    </source>
</evidence>
<dbReference type="EC" id="2.3.1.15" evidence="5 15"/>
<evidence type="ECO:0000256" key="1">
    <source>
        <dbReference type="ARBA" id="ARBA00004413"/>
    </source>
</evidence>
<comment type="subcellular location">
    <subcellularLocation>
        <location evidence="1 15">Cell membrane</location>
        <topology evidence="1 15">Peripheral membrane protein</topology>
        <orientation evidence="1 15">Cytoplasmic side</orientation>
    </subcellularLocation>
</comment>
<dbReference type="AlphaFoldDB" id="A0A7X0TT60"/>
<keyword evidence="15" id="KW-0443">Lipid metabolism</keyword>
<evidence type="ECO:0000256" key="8">
    <source>
        <dbReference type="ARBA" id="ARBA00022516"/>
    </source>
</evidence>
<accession>A0A7X0TT60</accession>
<feature type="domain" description="Phospholipid/glycerol acyltransferase" evidence="16">
    <location>
        <begin position="306"/>
        <end position="433"/>
    </location>
</feature>
<evidence type="ECO:0000256" key="12">
    <source>
        <dbReference type="ARBA" id="ARBA00023264"/>
    </source>
</evidence>
<dbReference type="EMBL" id="JACHHU010000008">
    <property type="protein sequence ID" value="MBB6542818.1"/>
    <property type="molecule type" value="Genomic_DNA"/>
</dbReference>
<keyword evidence="10 15" id="KW-0472">Membrane</keyword>
<keyword evidence="18" id="KW-1185">Reference proteome</keyword>
<dbReference type="GO" id="GO:0005886">
    <property type="term" value="C:plasma membrane"/>
    <property type="evidence" value="ECO:0007669"/>
    <property type="project" value="UniProtKB-SubCell"/>
</dbReference>
<dbReference type="Pfam" id="PF01553">
    <property type="entry name" value="Acyltransferase"/>
    <property type="match status" value="1"/>
</dbReference>
<dbReference type="RefSeq" id="WP_184423634.1">
    <property type="nucleotide sequence ID" value="NZ_AP027362.1"/>
</dbReference>
<dbReference type="NCBIfam" id="TIGR03703">
    <property type="entry name" value="plsB"/>
    <property type="match status" value="1"/>
</dbReference>
<evidence type="ECO:0000256" key="10">
    <source>
        <dbReference type="ARBA" id="ARBA00023136"/>
    </source>
</evidence>
<keyword evidence="13 15" id="KW-0012">Acyltransferase</keyword>
<keyword evidence="7 15" id="KW-1003">Cell membrane</keyword>
<dbReference type="InterPro" id="IPR022284">
    <property type="entry name" value="GPAT/DHAPAT"/>
</dbReference>
<dbReference type="HAMAP" id="MF_00393">
    <property type="entry name" value="Glyc3P_acyltrans"/>
    <property type="match status" value="1"/>
</dbReference>
<dbReference type="UniPathway" id="UPA00557">
    <property type="reaction ID" value="UER00612"/>
</dbReference>
<dbReference type="NCBIfam" id="NF003441">
    <property type="entry name" value="PRK04974.1"/>
    <property type="match status" value="1"/>
</dbReference>
<dbReference type="PANTHER" id="PTHR12563">
    <property type="entry name" value="GLYCEROL-3-PHOSPHATE ACYLTRANSFERASE"/>
    <property type="match status" value="1"/>
</dbReference>
<dbReference type="InterPro" id="IPR041728">
    <property type="entry name" value="GPAT/DHAPAT_LPLAT"/>
</dbReference>
<feature type="short sequence motif" description="HXXXXD motif" evidence="15">
    <location>
        <begin position="311"/>
        <end position="316"/>
    </location>
</feature>
<proteinExistence type="inferred from homology"/>
<evidence type="ECO:0000256" key="11">
    <source>
        <dbReference type="ARBA" id="ARBA00023209"/>
    </source>
</evidence>
<evidence type="ECO:0000256" key="2">
    <source>
        <dbReference type="ARBA" id="ARBA00004765"/>
    </source>
</evidence>
<dbReference type="InterPro" id="IPR002123">
    <property type="entry name" value="Plipid/glycerol_acylTrfase"/>
</dbReference>
<dbReference type="SUPFAM" id="SSF69593">
    <property type="entry name" value="Glycerol-3-phosphate (1)-acyltransferase"/>
    <property type="match status" value="1"/>
</dbReference>
<evidence type="ECO:0000256" key="9">
    <source>
        <dbReference type="ARBA" id="ARBA00022679"/>
    </source>
</evidence>
<dbReference type="PANTHER" id="PTHR12563:SF17">
    <property type="entry name" value="DIHYDROXYACETONE PHOSPHATE ACYLTRANSFERASE"/>
    <property type="match status" value="1"/>
</dbReference>